<evidence type="ECO:0000256" key="1">
    <source>
        <dbReference type="ARBA" id="ARBA00023015"/>
    </source>
</evidence>
<evidence type="ECO:0000256" key="3">
    <source>
        <dbReference type="ARBA" id="ARBA00023163"/>
    </source>
</evidence>
<proteinExistence type="predicted"/>
<dbReference type="Gene3D" id="1.10.10.60">
    <property type="entry name" value="Homeodomain-like"/>
    <property type="match status" value="1"/>
</dbReference>
<accession>A0ABW6AJ86</accession>
<keyword evidence="1" id="KW-0805">Transcription regulation</keyword>
<dbReference type="EMBL" id="JBHUOM010000014">
    <property type="protein sequence ID" value="MFD2935381.1"/>
    <property type="molecule type" value="Genomic_DNA"/>
</dbReference>
<keyword evidence="6" id="KW-1185">Reference proteome</keyword>
<dbReference type="InterPro" id="IPR018060">
    <property type="entry name" value="HTH_AraC"/>
</dbReference>
<dbReference type="Pfam" id="PF12833">
    <property type="entry name" value="HTH_18"/>
    <property type="match status" value="1"/>
</dbReference>
<keyword evidence="3" id="KW-0804">Transcription</keyword>
<evidence type="ECO:0000256" key="2">
    <source>
        <dbReference type="ARBA" id="ARBA00023125"/>
    </source>
</evidence>
<evidence type="ECO:0000259" key="4">
    <source>
        <dbReference type="PROSITE" id="PS01124"/>
    </source>
</evidence>
<evidence type="ECO:0000313" key="6">
    <source>
        <dbReference type="Proteomes" id="UP001597512"/>
    </source>
</evidence>
<dbReference type="InterPro" id="IPR050204">
    <property type="entry name" value="AraC_XylS_family_regulators"/>
</dbReference>
<gene>
    <name evidence="5" type="ORF">ACFS25_16460</name>
</gene>
<dbReference type="SMART" id="SM00342">
    <property type="entry name" value="HTH_ARAC"/>
    <property type="match status" value="1"/>
</dbReference>
<name>A0ABW6AJ86_9BACT</name>
<reference evidence="6" key="1">
    <citation type="journal article" date="2019" name="Int. J. Syst. Evol. Microbiol.">
        <title>The Global Catalogue of Microorganisms (GCM) 10K type strain sequencing project: providing services to taxonomists for standard genome sequencing and annotation.</title>
        <authorList>
            <consortium name="The Broad Institute Genomics Platform"/>
            <consortium name="The Broad Institute Genome Sequencing Center for Infectious Disease"/>
            <person name="Wu L."/>
            <person name="Ma J."/>
        </authorList>
    </citation>
    <scope>NUCLEOTIDE SEQUENCE [LARGE SCALE GENOMIC DNA]</scope>
    <source>
        <strain evidence="6">KCTC 52490</strain>
    </source>
</reference>
<feature type="domain" description="HTH araC/xylS-type" evidence="4">
    <location>
        <begin position="152"/>
        <end position="246"/>
    </location>
</feature>
<sequence length="260" mass="29253">MILNSQTNPPAATLSFQSIEPEGSMADFVHYFWQLTNATTEPKTVTILPDGYFDLLFSVVNNQPVQGSLVGLITQPVDYLMPINATTFAISFKLPAAEYLFNTSMADLVNKSTAIPLDFWGFAPADFADFTHFVSRANQLMTTRSSPSLDPRKLALFVLLYSTNGDRSITDISATIHWSPRQLNRYFTRQFGLSLKAYCTLLRYRASFGQLMDGKLYPQQGYADQAHFSKEIKKYSRATPKQLAANKKDRFIQLSTLSKP</sequence>
<keyword evidence="2" id="KW-0238">DNA-binding</keyword>
<dbReference type="Pfam" id="PF20240">
    <property type="entry name" value="DUF6597"/>
    <property type="match status" value="1"/>
</dbReference>
<dbReference type="RefSeq" id="WP_381503212.1">
    <property type="nucleotide sequence ID" value="NZ_JBHUOM010000014.1"/>
</dbReference>
<comment type="caution">
    <text evidence="5">The sequence shown here is derived from an EMBL/GenBank/DDBJ whole genome shotgun (WGS) entry which is preliminary data.</text>
</comment>
<dbReference type="InterPro" id="IPR046532">
    <property type="entry name" value="DUF6597"/>
</dbReference>
<dbReference type="Proteomes" id="UP001597512">
    <property type="component" value="Unassembled WGS sequence"/>
</dbReference>
<evidence type="ECO:0000313" key="5">
    <source>
        <dbReference type="EMBL" id="MFD2935381.1"/>
    </source>
</evidence>
<dbReference type="PANTHER" id="PTHR46796">
    <property type="entry name" value="HTH-TYPE TRANSCRIPTIONAL ACTIVATOR RHAS-RELATED"/>
    <property type="match status" value="1"/>
</dbReference>
<dbReference type="PROSITE" id="PS01124">
    <property type="entry name" value="HTH_ARAC_FAMILY_2"/>
    <property type="match status" value="1"/>
</dbReference>
<organism evidence="5 6">
    <name type="scientific">Spirosoma flavum</name>
    <dbReference type="NCBI Taxonomy" id="2048557"/>
    <lineage>
        <taxon>Bacteria</taxon>
        <taxon>Pseudomonadati</taxon>
        <taxon>Bacteroidota</taxon>
        <taxon>Cytophagia</taxon>
        <taxon>Cytophagales</taxon>
        <taxon>Cytophagaceae</taxon>
        <taxon>Spirosoma</taxon>
    </lineage>
</organism>
<protein>
    <submittedName>
        <fullName evidence="5">Helix-turn-helix domain-containing protein</fullName>
    </submittedName>
</protein>